<dbReference type="Gene3D" id="2.40.30.30">
    <property type="entry name" value="Riboflavin kinase-like"/>
    <property type="match status" value="1"/>
</dbReference>
<gene>
    <name evidence="10" type="ORF">ODALV1_LOCUS23816</name>
</gene>
<evidence type="ECO:0000256" key="4">
    <source>
        <dbReference type="ARBA" id="ARBA00022643"/>
    </source>
</evidence>
<dbReference type="InterPro" id="IPR023468">
    <property type="entry name" value="Riboflavin_kinase"/>
</dbReference>
<evidence type="ECO:0000256" key="5">
    <source>
        <dbReference type="ARBA" id="ARBA00022679"/>
    </source>
</evidence>
<reference evidence="10 11" key="1">
    <citation type="submission" date="2024-08" db="EMBL/GenBank/DDBJ databases">
        <authorList>
            <person name="Cucini C."/>
            <person name="Frati F."/>
        </authorList>
    </citation>
    <scope>NUCLEOTIDE SEQUENCE [LARGE SCALE GENOMIC DNA]</scope>
</reference>
<evidence type="ECO:0000256" key="3">
    <source>
        <dbReference type="ARBA" id="ARBA00022630"/>
    </source>
</evidence>
<proteinExistence type="predicted"/>
<feature type="compositionally biased region" description="Polar residues" evidence="8">
    <location>
        <begin position="143"/>
        <end position="161"/>
    </location>
</feature>
<keyword evidence="3" id="KW-0285">Flavoprotein</keyword>
<keyword evidence="4" id="KW-0288">FMN</keyword>
<dbReference type="InterPro" id="IPR015865">
    <property type="entry name" value="Riboflavin_kinase_bac/euk"/>
</dbReference>
<evidence type="ECO:0000256" key="2">
    <source>
        <dbReference type="ARBA" id="ARBA00012105"/>
    </source>
</evidence>
<feature type="region of interest" description="Disordered" evidence="8">
    <location>
        <begin position="142"/>
        <end position="161"/>
    </location>
</feature>
<evidence type="ECO:0000256" key="1">
    <source>
        <dbReference type="ARBA" id="ARBA00005201"/>
    </source>
</evidence>
<feature type="domain" description="Riboflavin kinase" evidence="9">
    <location>
        <begin position="4"/>
        <end position="132"/>
    </location>
</feature>
<dbReference type="InterPro" id="IPR023465">
    <property type="entry name" value="Riboflavin_kinase_dom_sf"/>
</dbReference>
<dbReference type="EC" id="2.7.1.26" evidence="2"/>
<dbReference type="SMART" id="SM00904">
    <property type="entry name" value="Flavokinase"/>
    <property type="match status" value="1"/>
</dbReference>
<organism evidence="10 11">
    <name type="scientific">Orchesella dallaii</name>
    <dbReference type="NCBI Taxonomy" id="48710"/>
    <lineage>
        <taxon>Eukaryota</taxon>
        <taxon>Metazoa</taxon>
        <taxon>Ecdysozoa</taxon>
        <taxon>Arthropoda</taxon>
        <taxon>Hexapoda</taxon>
        <taxon>Collembola</taxon>
        <taxon>Entomobryomorpha</taxon>
        <taxon>Entomobryoidea</taxon>
        <taxon>Orchesellidae</taxon>
        <taxon>Orchesellinae</taxon>
        <taxon>Orchesella</taxon>
    </lineage>
</organism>
<comment type="caution">
    <text evidence="10">The sequence shown here is derived from an EMBL/GenBank/DDBJ whole genome shotgun (WGS) entry which is preliminary data.</text>
</comment>
<comment type="pathway">
    <text evidence="1">Cofactor biosynthesis; FMN biosynthesis; FMN from riboflavin (ATP route): step 1/1.</text>
</comment>
<dbReference type="SUPFAM" id="SSF82114">
    <property type="entry name" value="Riboflavin kinase-like"/>
    <property type="match status" value="1"/>
</dbReference>
<evidence type="ECO:0000313" key="11">
    <source>
        <dbReference type="Proteomes" id="UP001642540"/>
    </source>
</evidence>
<evidence type="ECO:0000256" key="7">
    <source>
        <dbReference type="ARBA" id="ARBA00022840"/>
    </source>
</evidence>
<dbReference type="EMBL" id="CAXLJM020000083">
    <property type="protein sequence ID" value="CAL8130632.1"/>
    <property type="molecule type" value="Genomic_DNA"/>
</dbReference>
<dbReference type="Proteomes" id="UP001642540">
    <property type="component" value="Unassembled WGS sequence"/>
</dbReference>
<evidence type="ECO:0000313" key="10">
    <source>
        <dbReference type="EMBL" id="CAL8130632.1"/>
    </source>
</evidence>
<evidence type="ECO:0000256" key="6">
    <source>
        <dbReference type="ARBA" id="ARBA00022741"/>
    </source>
</evidence>
<name>A0ABP1RM52_9HEXA</name>
<evidence type="ECO:0000259" key="9">
    <source>
        <dbReference type="SMART" id="SM00904"/>
    </source>
</evidence>
<keyword evidence="5" id="KW-0808">Transferase</keyword>
<protein>
    <recommendedName>
        <fullName evidence="2">riboflavin kinase</fullName>
        <ecNumber evidence="2">2.7.1.26</ecNumber>
    </recommendedName>
</protein>
<accession>A0ABP1RM52</accession>
<evidence type="ECO:0000256" key="8">
    <source>
        <dbReference type="SAM" id="MobiDB-lite"/>
    </source>
</evidence>
<keyword evidence="6" id="KW-0547">Nucleotide-binding</keyword>
<sequence>MKNTLPYFVRGKVVKGFGRGSKSLGIPTANYEQPVVDELPDNLNKGIYYGFAQVEQSRVYECCLSIGWNPYFGNQVKSMETHIIHNFSDDFYGSILKICLIGYIRDEMNFSSIDELKSAIRRDIEFTKQELSKPDVAKLSQHPFFTNSNGANDGTNGKSNL</sequence>
<keyword evidence="11" id="KW-1185">Reference proteome</keyword>
<dbReference type="PANTHER" id="PTHR22749:SF6">
    <property type="entry name" value="RIBOFLAVIN KINASE"/>
    <property type="match status" value="1"/>
</dbReference>
<dbReference type="Pfam" id="PF01687">
    <property type="entry name" value="Flavokinase"/>
    <property type="match status" value="1"/>
</dbReference>
<dbReference type="PANTHER" id="PTHR22749">
    <property type="entry name" value="RIBOFLAVIN KINASE/FMN ADENYLYLTRANSFERASE"/>
    <property type="match status" value="1"/>
</dbReference>
<keyword evidence="7" id="KW-0067">ATP-binding</keyword>